<dbReference type="InterPro" id="IPR001466">
    <property type="entry name" value="Beta-lactam-related"/>
</dbReference>
<dbReference type="SUPFAM" id="SSF56601">
    <property type="entry name" value="beta-lactamase/transpeptidase-like"/>
    <property type="match status" value="1"/>
</dbReference>
<proteinExistence type="predicted"/>
<dbReference type="PANTHER" id="PTHR43283:SF7">
    <property type="entry name" value="BETA-LACTAMASE-RELATED DOMAIN-CONTAINING PROTEIN"/>
    <property type="match status" value="1"/>
</dbReference>
<feature type="region of interest" description="Disordered" evidence="1">
    <location>
        <begin position="48"/>
        <end position="96"/>
    </location>
</feature>
<evidence type="ECO:0000313" key="3">
    <source>
        <dbReference type="EMBL" id="HEN16337.1"/>
    </source>
</evidence>
<sequence length="644" mass="70425">MGIADRFLGRLTAWACRWRDRGRQLVAACLHRLRGWFVTWPQVSQTVPSAEQISPMVRPRRRRPAASGSQRDPNPRLRRRRNTQPPTAAIAPRVHAIPSESIAAPTTLVSTPPVHLPTNDDVPPAAWSSDEVLPPPPPTTILERIRTALDSIWIDVLLMIAGWFLGRMLAQPPPPPAVMPHGVSPPAVHGPLSLRESPPVRGTNGGRDRTDFAPGARTERPWVSLRAQPSLTVQDAGSTVRGAVISCTPLSSGGPLMSTRLRGACCRILWSGIAVLGLRGDSAAQVAFPPPESQGGWPVAQSAAEIASRTGMDPGKLDELRAWLLQSDNRPFAAVVIRHGVIALQVERGNSAVTDSRNVKSCAKAICATVLAIAAEASQQGRTPRRFTFDDKAFDFIPWAQPLSDPRKAQITVKQLLNHTSGITPESTKVPNRGPWELIVGHAGDERNQRLTFDPGTDLDYGTHAFYHASLLCEHVTGQPYDQFAIEHLLRPIGIETWWFEMIDGDERHGRHPSHAIGLPARELARIGYCLLNDGRWGERQVVPRWFIDETARPTHAVTGIKTFGREAQSFSHGWELPGLLGGERGEGIPRDARFKPGSGGQLIAFVPSLDLVIARQTGGSGQWEYEEFLRRACAAVMTGEVAK</sequence>
<dbReference type="InterPro" id="IPR050789">
    <property type="entry name" value="Diverse_Enzym_Activities"/>
</dbReference>
<dbReference type="PANTHER" id="PTHR43283">
    <property type="entry name" value="BETA-LACTAMASE-RELATED"/>
    <property type="match status" value="1"/>
</dbReference>
<organism evidence="3">
    <name type="scientific">Schlesneria paludicola</name>
    <dbReference type="NCBI Taxonomy" id="360056"/>
    <lineage>
        <taxon>Bacteria</taxon>
        <taxon>Pseudomonadati</taxon>
        <taxon>Planctomycetota</taxon>
        <taxon>Planctomycetia</taxon>
        <taxon>Planctomycetales</taxon>
        <taxon>Planctomycetaceae</taxon>
        <taxon>Schlesneria</taxon>
    </lineage>
</organism>
<dbReference type="Pfam" id="PF00144">
    <property type="entry name" value="Beta-lactamase"/>
    <property type="match status" value="1"/>
</dbReference>
<accession>A0A7C2PI95</accession>
<reference evidence="3" key="1">
    <citation type="journal article" date="2020" name="mSystems">
        <title>Genome- and Community-Level Interaction Insights into Carbon Utilization and Element Cycling Functions of Hydrothermarchaeota in Hydrothermal Sediment.</title>
        <authorList>
            <person name="Zhou Z."/>
            <person name="Liu Y."/>
            <person name="Xu W."/>
            <person name="Pan J."/>
            <person name="Luo Z.H."/>
            <person name="Li M."/>
        </authorList>
    </citation>
    <scope>NUCLEOTIDE SEQUENCE [LARGE SCALE GENOMIC DNA]</scope>
    <source>
        <strain evidence="3">SpSt-339</strain>
    </source>
</reference>
<dbReference type="Gene3D" id="3.40.710.10">
    <property type="entry name" value="DD-peptidase/beta-lactamase superfamily"/>
    <property type="match status" value="1"/>
</dbReference>
<evidence type="ECO:0000259" key="2">
    <source>
        <dbReference type="Pfam" id="PF00144"/>
    </source>
</evidence>
<name>A0A7C2PI95_9PLAN</name>
<keyword evidence="3" id="KW-0378">Hydrolase</keyword>
<evidence type="ECO:0000256" key="1">
    <source>
        <dbReference type="SAM" id="MobiDB-lite"/>
    </source>
</evidence>
<feature type="domain" description="Beta-lactamase-related" evidence="2">
    <location>
        <begin position="348"/>
        <end position="616"/>
    </location>
</feature>
<dbReference type="AlphaFoldDB" id="A0A7C2PI95"/>
<dbReference type="GO" id="GO:0016787">
    <property type="term" value="F:hydrolase activity"/>
    <property type="evidence" value="ECO:0007669"/>
    <property type="project" value="UniProtKB-KW"/>
</dbReference>
<comment type="caution">
    <text evidence="3">The sequence shown here is derived from an EMBL/GenBank/DDBJ whole genome shotgun (WGS) entry which is preliminary data.</text>
</comment>
<dbReference type="EMBL" id="DSOK01000351">
    <property type="protein sequence ID" value="HEN16337.1"/>
    <property type="molecule type" value="Genomic_DNA"/>
</dbReference>
<dbReference type="InterPro" id="IPR012338">
    <property type="entry name" value="Beta-lactam/transpept-like"/>
</dbReference>
<feature type="region of interest" description="Disordered" evidence="1">
    <location>
        <begin position="109"/>
        <end position="135"/>
    </location>
</feature>
<gene>
    <name evidence="3" type="ORF">ENQ76_12820</name>
</gene>
<protein>
    <submittedName>
        <fullName evidence="3">Class C beta-lactamase-related serine hydrolase</fullName>
    </submittedName>
</protein>
<feature type="region of interest" description="Disordered" evidence="1">
    <location>
        <begin position="190"/>
        <end position="217"/>
    </location>
</feature>